<dbReference type="PANTHER" id="PTHR24056">
    <property type="entry name" value="CELL DIVISION PROTEIN KINASE"/>
    <property type="match status" value="1"/>
</dbReference>
<name>A0A177DVQ1_ALTAL</name>
<evidence type="ECO:0000256" key="10">
    <source>
        <dbReference type="SAM" id="MobiDB-lite"/>
    </source>
</evidence>
<evidence type="ECO:0000259" key="11">
    <source>
        <dbReference type="PROSITE" id="PS50011"/>
    </source>
</evidence>
<evidence type="ECO:0000256" key="5">
    <source>
        <dbReference type="ARBA" id="ARBA00022741"/>
    </source>
</evidence>
<comment type="catalytic activity">
    <reaction evidence="8">
        <text>L-threonyl-[protein] + ATP = O-phospho-L-threonyl-[protein] + ADP + H(+)</text>
        <dbReference type="Rhea" id="RHEA:46608"/>
        <dbReference type="Rhea" id="RHEA-COMP:11060"/>
        <dbReference type="Rhea" id="RHEA-COMP:11605"/>
        <dbReference type="ChEBI" id="CHEBI:15378"/>
        <dbReference type="ChEBI" id="CHEBI:30013"/>
        <dbReference type="ChEBI" id="CHEBI:30616"/>
        <dbReference type="ChEBI" id="CHEBI:61977"/>
        <dbReference type="ChEBI" id="CHEBI:456216"/>
        <dbReference type="EC" id="2.7.11.22"/>
    </reaction>
</comment>
<dbReference type="Pfam" id="PF00069">
    <property type="entry name" value="Pkinase"/>
    <property type="match status" value="1"/>
</dbReference>
<dbReference type="Gene3D" id="1.10.510.10">
    <property type="entry name" value="Transferase(Phosphotransferase) domain 1"/>
    <property type="match status" value="1"/>
</dbReference>
<dbReference type="Proteomes" id="UP000077248">
    <property type="component" value="Unassembled WGS sequence"/>
</dbReference>
<dbReference type="InterPro" id="IPR011009">
    <property type="entry name" value="Kinase-like_dom_sf"/>
</dbReference>
<dbReference type="PROSITE" id="PS00108">
    <property type="entry name" value="PROTEIN_KINASE_ST"/>
    <property type="match status" value="1"/>
</dbReference>
<dbReference type="InterPro" id="IPR000719">
    <property type="entry name" value="Prot_kinase_dom"/>
</dbReference>
<dbReference type="GO" id="GO:0007346">
    <property type="term" value="P:regulation of mitotic cell cycle"/>
    <property type="evidence" value="ECO:0007669"/>
    <property type="project" value="TreeGrafter"/>
</dbReference>
<sequence>MASRWANEEADKAEEARRKKEKEEKKRLKLQKQQEAEAAAQAAQEAESRPAKRRRLSTGNDDEETPKLKEDQVERQLLQFEGGLWGPCRHISNFETLNQIEEGSYGWVSRARDITTGSVVAHKKVKMDYNQDGFPITALREISILQRCKHTNIVDLLEVLSGDDPQECVLVMGFFEHDLKTLQEDMSEPFMASEVKTLLRQLVSGVGFLHDNFIMHRDLKTSNILLNNRGQLKLADFGMARYVPPANAPLTQLVVTLWYRAPELLLGTRDYGTEVDMWSVGCVFGELLAKEPLLQGKNEVDELSLIFSLCGLPSEKTWPQFYRLPNSKSLKLPRDHRNAPGFNRAKFPFLTASGIELLSSLLSLNPAHRPTAQEVLEHPYFKEQPKPKQTEMFPTFPSKAGQERRRKKSPNAPKRGEAPGGMQGNLDFSSIFKGREEEEKGAGSYNWDFSFLHLHGLLSLADYPACRSLLPHFVLVVFWMETDCKKTATCFAVVIDCEIVCTTGVVLHNPLVHHGRLHLFLDPSVLDQATFGAVGSDNAMVRDRDRLTERERVSDRGVTERRGDTECAERGRVSDLVRDLSREGLRVRERAGDGERDGMLWIVAQL</sequence>
<feature type="compositionally biased region" description="Basic and acidic residues" evidence="10">
    <location>
        <begin position="378"/>
        <end position="389"/>
    </location>
</feature>
<feature type="compositionally biased region" description="Low complexity" evidence="10">
    <location>
        <begin position="31"/>
        <end position="45"/>
    </location>
</feature>
<dbReference type="GO" id="GO:0005634">
    <property type="term" value="C:nucleus"/>
    <property type="evidence" value="ECO:0007669"/>
    <property type="project" value="TreeGrafter"/>
</dbReference>
<dbReference type="GeneID" id="29112696"/>
<dbReference type="GO" id="GO:0005524">
    <property type="term" value="F:ATP binding"/>
    <property type="evidence" value="ECO:0007669"/>
    <property type="project" value="UniProtKB-KW"/>
</dbReference>
<feature type="compositionally biased region" description="Basic and acidic residues" evidence="10">
    <location>
        <begin position="1"/>
        <end position="26"/>
    </location>
</feature>
<feature type="region of interest" description="Disordered" evidence="10">
    <location>
        <begin position="1"/>
        <end position="72"/>
    </location>
</feature>
<dbReference type="RefSeq" id="XP_018389174.1">
    <property type="nucleotide sequence ID" value="XM_018527102.1"/>
</dbReference>
<keyword evidence="4" id="KW-0808">Transferase</keyword>
<dbReference type="AlphaFoldDB" id="A0A177DVQ1"/>
<dbReference type="STRING" id="5599.A0A177DVQ1"/>
<comment type="similarity">
    <text evidence="1">Belongs to the protein kinase superfamily. CMGC Ser/Thr protein kinase family. CDC2/CDKX subfamily.</text>
</comment>
<keyword evidence="13" id="KW-1185">Reference proteome</keyword>
<keyword evidence="6 12" id="KW-0418">Kinase</keyword>
<reference evidence="12 13" key="1">
    <citation type="submission" date="2016-05" db="EMBL/GenBank/DDBJ databases">
        <title>Comparative analysis of secretome profiles of manganese(II)-oxidizing ascomycete fungi.</title>
        <authorList>
            <consortium name="DOE Joint Genome Institute"/>
            <person name="Zeiner C.A."/>
            <person name="Purvine S.O."/>
            <person name="Zink E.M."/>
            <person name="Wu S."/>
            <person name="Pasa-Tolic L."/>
            <person name="Chaput D.L."/>
            <person name="Haridas S."/>
            <person name="Grigoriev I.V."/>
            <person name="Santelli C.M."/>
            <person name="Hansel C.M."/>
        </authorList>
    </citation>
    <scope>NUCLEOTIDE SEQUENCE [LARGE SCALE GENOMIC DNA]</scope>
    <source>
        <strain evidence="12 13">SRC1lrK2f</strain>
    </source>
</reference>
<keyword evidence="7" id="KW-0067">ATP-binding</keyword>
<dbReference type="InterPro" id="IPR008271">
    <property type="entry name" value="Ser/Thr_kinase_AS"/>
</dbReference>
<protein>
    <recommendedName>
        <fullName evidence="2">cyclin-dependent kinase</fullName>
        <ecNumber evidence="2">2.7.11.22</ecNumber>
    </recommendedName>
</protein>
<evidence type="ECO:0000256" key="4">
    <source>
        <dbReference type="ARBA" id="ARBA00022679"/>
    </source>
</evidence>
<dbReference type="SMART" id="SM00220">
    <property type="entry name" value="S_TKc"/>
    <property type="match status" value="1"/>
</dbReference>
<feature type="domain" description="Protein kinase" evidence="11">
    <location>
        <begin position="94"/>
        <end position="381"/>
    </location>
</feature>
<keyword evidence="5" id="KW-0547">Nucleotide-binding</keyword>
<evidence type="ECO:0000256" key="8">
    <source>
        <dbReference type="ARBA" id="ARBA00047811"/>
    </source>
</evidence>
<dbReference type="InterPro" id="IPR013087">
    <property type="entry name" value="Znf_C2H2_type"/>
</dbReference>
<dbReference type="PROSITE" id="PS50011">
    <property type="entry name" value="PROTEIN_KINASE_DOM"/>
    <property type="match status" value="1"/>
</dbReference>
<dbReference type="EC" id="2.7.11.22" evidence="2"/>
<dbReference type="SUPFAM" id="SSF56112">
    <property type="entry name" value="Protein kinase-like (PK-like)"/>
    <property type="match status" value="1"/>
</dbReference>
<dbReference type="PROSITE" id="PS00028">
    <property type="entry name" value="ZINC_FINGER_C2H2_1"/>
    <property type="match status" value="1"/>
</dbReference>
<evidence type="ECO:0000256" key="2">
    <source>
        <dbReference type="ARBA" id="ARBA00012425"/>
    </source>
</evidence>
<dbReference type="VEuPathDB" id="FungiDB:CC77DRAFT_1038259"/>
<dbReference type="EMBL" id="KV441472">
    <property type="protein sequence ID" value="OAG23753.1"/>
    <property type="molecule type" value="Genomic_DNA"/>
</dbReference>
<evidence type="ECO:0000313" key="13">
    <source>
        <dbReference type="Proteomes" id="UP000077248"/>
    </source>
</evidence>
<dbReference type="PANTHER" id="PTHR24056:SF107">
    <property type="entry name" value="CYCLIN-DEPENDENT KINASE 11A-RELATED"/>
    <property type="match status" value="1"/>
</dbReference>
<comment type="catalytic activity">
    <reaction evidence="9">
        <text>L-seryl-[protein] + ATP = O-phospho-L-seryl-[protein] + ADP + H(+)</text>
        <dbReference type="Rhea" id="RHEA:17989"/>
        <dbReference type="Rhea" id="RHEA-COMP:9863"/>
        <dbReference type="Rhea" id="RHEA-COMP:11604"/>
        <dbReference type="ChEBI" id="CHEBI:15378"/>
        <dbReference type="ChEBI" id="CHEBI:29999"/>
        <dbReference type="ChEBI" id="CHEBI:30616"/>
        <dbReference type="ChEBI" id="CHEBI:83421"/>
        <dbReference type="ChEBI" id="CHEBI:456216"/>
        <dbReference type="EC" id="2.7.11.22"/>
    </reaction>
</comment>
<evidence type="ECO:0000256" key="3">
    <source>
        <dbReference type="ARBA" id="ARBA00022527"/>
    </source>
</evidence>
<organism evidence="12 13">
    <name type="scientific">Alternaria alternata</name>
    <name type="common">Alternaria rot fungus</name>
    <name type="synonym">Torula alternata</name>
    <dbReference type="NCBI Taxonomy" id="5599"/>
    <lineage>
        <taxon>Eukaryota</taxon>
        <taxon>Fungi</taxon>
        <taxon>Dikarya</taxon>
        <taxon>Ascomycota</taxon>
        <taxon>Pezizomycotina</taxon>
        <taxon>Dothideomycetes</taxon>
        <taxon>Pleosporomycetidae</taxon>
        <taxon>Pleosporales</taxon>
        <taxon>Pleosporineae</taxon>
        <taxon>Pleosporaceae</taxon>
        <taxon>Alternaria</taxon>
        <taxon>Alternaria sect. Alternaria</taxon>
        <taxon>Alternaria alternata complex</taxon>
    </lineage>
</organism>
<evidence type="ECO:0000256" key="1">
    <source>
        <dbReference type="ARBA" id="ARBA00006485"/>
    </source>
</evidence>
<proteinExistence type="inferred from homology"/>
<accession>A0A177DVQ1</accession>
<gene>
    <name evidence="12" type="ORF">CC77DRAFT_1038259</name>
</gene>
<dbReference type="OMA" id="FRPRPAC"/>
<dbReference type="KEGG" id="aalt:CC77DRAFT_1038259"/>
<dbReference type="GO" id="GO:0004693">
    <property type="term" value="F:cyclin-dependent protein serine/threonine kinase activity"/>
    <property type="evidence" value="ECO:0007669"/>
    <property type="project" value="UniProtKB-EC"/>
</dbReference>
<feature type="region of interest" description="Disordered" evidence="10">
    <location>
        <begin position="378"/>
        <end position="426"/>
    </location>
</feature>
<dbReference type="FunFam" id="1.10.510.10:FF:000211">
    <property type="entry name" value="Cyclin-dependent kinase G-2"/>
    <property type="match status" value="1"/>
</dbReference>
<evidence type="ECO:0000313" key="12">
    <source>
        <dbReference type="EMBL" id="OAG23753.1"/>
    </source>
</evidence>
<keyword evidence="3" id="KW-0723">Serine/threonine-protein kinase</keyword>
<dbReference type="InterPro" id="IPR050108">
    <property type="entry name" value="CDK"/>
</dbReference>
<evidence type="ECO:0000256" key="9">
    <source>
        <dbReference type="ARBA" id="ARBA00048367"/>
    </source>
</evidence>
<evidence type="ECO:0000256" key="7">
    <source>
        <dbReference type="ARBA" id="ARBA00022840"/>
    </source>
</evidence>
<evidence type="ECO:0000256" key="6">
    <source>
        <dbReference type="ARBA" id="ARBA00022777"/>
    </source>
</evidence>
<dbReference type="Gene3D" id="3.30.200.20">
    <property type="entry name" value="Phosphorylase Kinase, domain 1"/>
    <property type="match status" value="1"/>
</dbReference>